<accession>A0A1E5W2V2</accession>
<dbReference type="InterPro" id="IPR045172">
    <property type="entry name" value="TBCB_Ubl"/>
</dbReference>
<dbReference type="SUPFAM" id="SSF74924">
    <property type="entry name" value="Cap-Gly domain"/>
    <property type="match status" value="1"/>
</dbReference>
<reference evidence="6 7" key="1">
    <citation type="submission" date="2016-09" db="EMBL/GenBank/DDBJ databases">
        <title>The draft genome of Dichanthelium oligosanthes: A C3 panicoid grass species.</title>
        <authorList>
            <person name="Studer A.J."/>
            <person name="Schnable J.C."/>
            <person name="Brutnell T.P."/>
        </authorList>
    </citation>
    <scope>NUCLEOTIDE SEQUENCE [LARGE SCALE GENOMIC DNA]</scope>
    <source>
        <strain evidence="7">cv. Kellogg 1175</strain>
        <tissue evidence="6">Leaf</tissue>
    </source>
</reference>
<dbReference type="SUPFAM" id="SSF54236">
    <property type="entry name" value="Ubiquitin-like"/>
    <property type="match status" value="1"/>
</dbReference>
<dbReference type="GO" id="GO:0035371">
    <property type="term" value="C:microtubule plus-end"/>
    <property type="evidence" value="ECO:0007669"/>
    <property type="project" value="TreeGrafter"/>
</dbReference>
<comment type="similarity">
    <text evidence="4">Belongs to the TBCB family.</text>
</comment>
<dbReference type="GO" id="GO:0005634">
    <property type="term" value="C:nucleus"/>
    <property type="evidence" value="ECO:0007669"/>
    <property type="project" value="TreeGrafter"/>
</dbReference>
<keyword evidence="7" id="KW-1185">Reference proteome</keyword>
<dbReference type="GO" id="GO:0043014">
    <property type="term" value="F:alpha-tubulin binding"/>
    <property type="evidence" value="ECO:0007669"/>
    <property type="project" value="InterPro"/>
</dbReference>
<dbReference type="CDD" id="cd01789">
    <property type="entry name" value="Ubl_TBCB"/>
    <property type="match status" value="1"/>
</dbReference>
<dbReference type="AlphaFoldDB" id="A0A1E5W2V2"/>
<dbReference type="GO" id="GO:0007023">
    <property type="term" value="P:post-chaperonin tubulin folding pathway"/>
    <property type="evidence" value="ECO:0007669"/>
    <property type="project" value="InterPro"/>
</dbReference>
<dbReference type="PROSITE" id="PS50245">
    <property type="entry name" value="CAP_GLY_2"/>
    <property type="match status" value="1"/>
</dbReference>
<dbReference type="SMART" id="SM01052">
    <property type="entry name" value="CAP_GLY"/>
    <property type="match status" value="1"/>
</dbReference>
<dbReference type="InterPro" id="IPR000938">
    <property type="entry name" value="CAP-Gly_domain"/>
</dbReference>
<dbReference type="Gene3D" id="3.10.20.90">
    <property type="entry name" value="Phosphatidylinositol 3-kinase Catalytic Subunit, Chain A, domain 1"/>
    <property type="match status" value="1"/>
</dbReference>
<dbReference type="GO" id="GO:0005829">
    <property type="term" value="C:cytosol"/>
    <property type="evidence" value="ECO:0007669"/>
    <property type="project" value="UniProtKB-ARBA"/>
</dbReference>
<dbReference type="Proteomes" id="UP000095767">
    <property type="component" value="Unassembled WGS sequence"/>
</dbReference>
<protein>
    <submittedName>
        <fullName evidence="6">Tubulin-folding cofactor B</fullName>
    </submittedName>
</protein>
<gene>
    <name evidence="6" type="ORF">BAE44_0007347</name>
</gene>
<comment type="caution">
    <text evidence="6">The sequence shown here is derived from an EMBL/GenBank/DDBJ whole genome shotgun (WGS) entry which is preliminary data.</text>
</comment>
<dbReference type="PANTHER" id="PTHR18916">
    <property type="entry name" value="DYNACTIN 1-RELATED MICROTUBULE-BINDING"/>
    <property type="match status" value="1"/>
</dbReference>
<dbReference type="FunFam" id="2.30.30.190:FF:000013">
    <property type="entry name" value="Tubulin-folding cofactor B"/>
    <property type="match status" value="1"/>
</dbReference>
<organism evidence="6 7">
    <name type="scientific">Dichanthelium oligosanthes</name>
    <dbReference type="NCBI Taxonomy" id="888268"/>
    <lineage>
        <taxon>Eukaryota</taxon>
        <taxon>Viridiplantae</taxon>
        <taxon>Streptophyta</taxon>
        <taxon>Embryophyta</taxon>
        <taxon>Tracheophyta</taxon>
        <taxon>Spermatophyta</taxon>
        <taxon>Magnoliopsida</taxon>
        <taxon>Liliopsida</taxon>
        <taxon>Poales</taxon>
        <taxon>Poaceae</taxon>
        <taxon>PACMAD clade</taxon>
        <taxon>Panicoideae</taxon>
        <taxon>Panicodae</taxon>
        <taxon>Paniceae</taxon>
        <taxon>Dichantheliinae</taxon>
        <taxon>Dichanthelium</taxon>
    </lineage>
</organism>
<dbReference type="Pfam" id="PF01302">
    <property type="entry name" value="CAP_GLY"/>
    <property type="match status" value="1"/>
</dbReference>
<evidence type="ECO:0000313" key="6">
    <source>
        <dbReference type="EMBL" id="OEL31635.1"/>
    </source>
</evidence>
<evidence type="ECO:0000259" key="5">
    <source>
        <dbReference type="PROSITE" id="PS50245"/>
    </source>
</evidence>
<dbReference type="PANTHER" id="PTHR18916:SF85">
    <property type="entry name" value="TUBULIN-FOLDING COFACTOR B"/>
    <property type="match status" value="1"/>
</dbReference>
<keyword evidence="2" id="KW-0963">Cytoplasm</keyword>
<evidence type="ECO:0000313" key="7">
    <source>
        <dbReference type="Proteomes" id="UP000095767"/>
    </source>
</evidence>
<dbReference type="Gene3D" id="2.30.30.190">
    <property type="entry name" value="CAP Gly-rich-like domain"/>
    <property type="match status" value="1"/>
</dbReference>
<proteinExistence type="inferred from homology"/>
<evidence type="ECO:0000256" key="3">
    <source>
        <dbReference type="ARBA" id="ARBA00023186"/>
    </source>
</evidence>
<dbReference type="InterPro" id="IPR036859">
    <property type="entry name" value="CAP-Gly_dom_sf"/>
</dbReference>
<sequence length="252" mass="27818">MASSKLQLPADDSVLLLVTHSNLSTFAADIRVSQQITVEALKDKLWRKTGTAVASMRLQLRDDTGARIADLDDDAAPLAAYSPYNGYRIHVVDLDPSSLTSGGWLEDTSLVDKYKISDEAYDKLGSKFPHDQSSNFRKFKEKMAPKISTSEDKEDGFETAASDLTIVSQVGDRCEVEPGAKRGTVKFVGRAEALGRGFWVGVQYDEPLGKHDGMVKGTRFFECPQGHGAIVRPEKVKVGDYPERDPFEEEEI</sequence>
<dbReference type="GO" id="GO:0031122">
    <property type="term" value="P:cytoplasmic microtubule organization"/>
    <property type="evidence" value="ECO:0007669"/>
    <property type="project" value="TreeGrafter"/>
</dbReference>
<dbReference type="GO" id="GO:0051010">
    <property type="term" value="F:microtubule plus-end binding"/>
    <property type="evidence" value="ECO:0007669"/>
    <property type="project" value="TreeGrafter"/>
</dbReference>
<evidence type="ECO:0000256" key="1">
    <source>
        <dbReference type="ARBA" id="ARBA00004496"/>
    </source>
</evidence>
<dbReference type="InterPro" id="IPR000626">
    <property type="entry name" value="Ubiquitin-like_dom"/>
</dbReference>
<dbReference type="GO" id="GO:0007021">
    <property type="term" value="P:tubulin complex assembly"/>
    <property type="evidence" value="ECO:0007669"/>
    <property type="project" value="InterPro"/>
</dbReference>
<evidence type="ECO:0000256" key="4">
    <source>
        <dbReference type="ARBA" id="ARBA00025779"/>
    </source>
</evidence>
<comment type="subcellular location">
    <subcellularLocation>
        <location evidence="1">Cytoplasm</location>
    </subcellularLocation>
</comment>
<keyword evidence="3" id="KW-0143">Chaperone</keyword>
<dbReference type="OrthoDB" id="2130750at2759"/>
<dbReference type="STRING" id="888268.A0A1E5W2V2"/>
<name>A0A1E5W2V2_9POAL</name>
<dbReference type="Pfam" id="PF14560">
    <property type="entry name" value="Ubiquitin_2"/>
    <property type="match status" value="1"/>
</dbReference>
<dbReference type="EMBL" id="LWDX02022978">
    <property type="protein sequence ID" value="OEL31635.1"/>
    <property type="molecule type" value="Genomic_DNA"/>
</dbReference>
<dbReference type="InterPro" id="IPR029071">
    <property type="entry name" value="Ubiquitin-like_domsf"/>
</dbReference>
<feature type="domain" description="CAP-Gly" evidence="5">
    <location>
        <begin position="190"/>
        <end position="232"/>
    </location>
</feature>
<evidence type="ECO:0000256" key="2">
    <source>
        <dbReference type="ARBA" id="ARBA00022490"/>
    </source>
</evidence>